<reference evidence="2" key="1">
    <citation type="journal article" date="2020" name="Stud. Mycol.">
        <title>101 Dothideomycetes genomes: a test case for predicting lifestyles and emergence of pathogens.</title>
        <authorList>
            <person name="Haridas S."/>
            <person name="Albert R."/>
            <person name="Binder M."/>
            <person name="Bloem J."/>
            <person name="Labutti K."/>
            <person name="Salamov A."/>
            <person name="Andreopoulos B."/>
            <person name="Baker S."/>
            <person name="Barry K."/>
            <person name="Bills G."/>
            <person name="Bluhm B."/>
            <person name="Cannon C."/>
            <person name="Castanera R."/>
            <person name="Culley D."/>
            <person name="Daum C."/>
            <person name="Ezra D."/>
            <person name="Gonzalez J."/>
            <person name="Henrissat B."/>
            <person name="Kuo A."/>
            <person name="Liang C."/>
            <person name="Lipzen A."/>
            <person name="Lutzoni F."/>
            <person name="Magnuson J."/>
            <person name="Mondo S."/>
            <person name="Nolan M."/>
            <person name="Ohm R."/>
            <person name="Pangilinan J."/>
            <person name="Park H.-J."/>
            <person name="Ramirez L."/>
            <person name="Alfaro M."/>
            <person name="Sun H."/>
            <person name="Tritt A."/>
            <person name="Yoshinaga Y."/>
            <person name="Zwiers L.-H."/>
            <person name="Turgeon B."/>
            <person name="Goodwin S."/>
            <person name="Spatafora J."/>
            <person name="Crous P."/>
            <person name="Grigoriev I."/>
        </authorList>
    </citation>
    <scope>NUCLEOTIDE SEQUENCE</scope>
    <source>
        <strain evidence="2">CBS 125425</strain>
    </source>
</reference>
<evidence type="ECO:0000313" key="3">
    <source>
        <dbReference type="Proteomes" id="UP000799444"/>
    </source>
</evidence>
<dbReference type="Proteomes" id="UP000799444">
    <property type="component" value="Unassembled WGS sequence"/>
</dbReference>
<feature type="compositionally biased region" description="Polar residues" evidence="1">
    <location>
        <begin position="70"/>
        <end position="81"/>
    </location>
</feature>
<keyword evidence="3" id="KW-1185">Reference proteome</keyword>
<feature type="region of interest" description="Disordered" evidence="1">
    <location>
        <begin position="1"/>
        <end position="49"/>
    </location>
</feature>
<feature type="compositionally biased region" description="Polar residues" evidence="1">
    <location>
        <begin position="11"/>
        <end position="49"/>
    </location>
</feature>
<feature type="compositionally biased region" description="Polar residues" evidence="1">
    <location>
        <begin position="101"/>
        <end position="111"/>
    </location>
</feature>
<comment type="caution">
    <text evidence="2">The sequence shown here is derived from an EMBL/GenBank/DDBJ whole genome shotgun (WGS) entry which is preliminary data.</text>
</comment>
<proteinExistence type="predicted"/>
<feature type="region of interest" description="Disordered" evidence="1">
    <location>
        <begin position="63"/>
        <end position="164"/>
    </location>
</feature>
<evidence type="ECO:0000256" key="1">
    <source>
        <dbReference type="SAM" id="MobiDB-lite"/>
    </source>
</evidence>
<sequence>MPGGYGLSLVNGPTNARSLASSTAKDGAMVSSSSPFLLKQEPSQAEMTRQTNSLFRAIMPTRKGWGPASNVLTDEQQTTIVYQHRSTDKGTQKPHTKRPTRSSNKASQDCSWSAPRRAKGGHGSSPSLAARVPAATAPSSRYGDTLDAARHTPHGPSPLSLSPF</sequence>
<accession>A0A9P4V4V9</accession>
<protein>
    <submittedName>
        <fullName evidence="2">Uncharacterized protein</fullName>
    </submittedName>
</protein>
<dbReference type="EMBL" id="ML996123">
    <property type="protein sequence ID" value="KAF2736633.1"/>
    <property type="molecule type" value="Genomic_DNA"/>
</dbReference>
<evidence type="ECO:0000313" key="2">
    <source>
        <dbReference type="EMBL" id="KAF2736633.1"/>
    </source>
</evidence>
<gene>
    <name evidence="2" type="ORF">EJ04DRAFT_153610</name>
</gene>
<name>A0A9P4V4V9_9PLEO</name>
<organism evidence="2 3">
    <name type="scientific">Polyplosphaeria fusca</name>
    <dbReference type="NCBI Taxonomy" id="682080"/>
    <lineage>
        <taxon>Eukaryota</taxon>
        <taxon>Fungi</taxon>
        <taxon>Dikarya</taxon>
        <taxon>Ascomycota</taxon>
        <taxon>Pezizomycotina</taxon>
        <taxon>Dothideomycetes</taxon>
        <taxon>Pleosporomycetidae</taxon>
        <taxon>Pleosporales</taxon>
        <taxon>Tetraplosphaeriaceae</taxon>
        <taxon>Polyplosphaeria</taxon>
    </lineage>
</organism>
<dbReference type="AlphaFoldDB" id="A0A9P4V4V9"/>